<sequence>MNISNINAFEHSEYGVILITGAANQEAISYSEALDALNDGSFDGDLLLGFELVLAISKGERDAFFNPTNQQRVVLWRWIVAASFVMEQADNNGSHQADNGKGGKITAAVYRNKHAALTIYAASERLLLANHVEGVAYEAFGSNDGASMAIRMYMDFINLEPRQGCRLSDRGREGLSILHDDLIRAIENGEFGNTATIH</sequence>
<reference evidence="2" key="2">
    <citation type="submission" date="2012-04" db="EMBL/GenBank/DDBJ databases">
        <title>Complete genome sequence of Providencia stuartii clinical isolate MRSN 2154.</title>
        <authorList>
            <person name="Clifford R.J."/>
            <person name="Hang J."/>
            <person name="Riley M.C."/>
            <person name="Onmus-Leone F."/>
            <person name="Kuschner R.A."/>
            <person name="Lesho E.P."/>
            <person name="Waterman P.E."/>
        </authorList>
    </citation>
    <scope>NUCLEOTIDE SEQUENCE [LARGE SCALE GENOMIC DNA]</scope>
    <source>
        <strain evidence="2">MRSN 2154</strain>
    </source>
</reference>
<dbReference type="EMBL" id="CP003488">
    <property type="protein sequence ID" value="AFH95292.1"/>
    <property type="molecule type" value="Genomic_DNA"/>
</dbReference>
<protein>
    <submittedName>
        <fullName evidence="1">Uncharacterized protein</fullName>
    </submittedName>
</protein>
<dbReference type="AlphaFoldDB" id="A0A140NTL5"/>
<dbReference type="PATRIC" id="fig|1157951.4.peg.3491"/>
<dbReference type="OrthoDB" id="6434096at2"/>
<reference evidence="1 2" key="1">
    <citation type="journal article" date="2012" name="J. Bacteriol.">
        <title>Complete Genome Sequence of Providencia stuartii Clinical Isolate MRSN 2154.</title>
        <authorList>
            <person name="Clifford R.J."/>
            <person name="Hang J."/>
            <person name="Riley M.C."/>
            <person name="Onmus-Leone F."/>
            <person name="Kuschner R.A."/>
            <person name="Lesho E.P."/>
            <person name="Waterman P.E."/>
        </authorList>
    </citation>
    <scope>NUCLEOTIDE SEQUENCE [LARGE SCALE GENOMIC DNA]</scope>
    <source>
        <strain evidence="1 2">MRSN 2154</strain>
    </source>
</reference>
<dbReference type="RefSeq" id="WP_014657963.1">
    <property type="nucleotide sequence ID" value="NC_017731.1"/>
</dbReference>
<proteinExistence type="predicted"/>
<name>A0A140NTL5_PROSM</name>
<evidence type="ECO:0000313" key="2">
    <source>
        <dbReference type="Proteomes" id="UP000005012"/>
    </source>
</evidence>
<dbReference type="Proteomes" id="UP000005012">
    <property type="component" value="Chromosome"/>
</dbReference>
<gene>
    <name evidence="1" type="ordered locus">S70_17410</name>
</gene>
<evidence type="ECO:0000313" key="1">
    <source>
        <dbReference type="EMBL" id="AFH95292.1"/>
    </source>
</evidence>
<organism evidence="1 2">
    <name type="scientific">Providencia stuartii (strain MRSN 2154)</name>
    <dbReference type="NCBI Taxonomy" id="1157951"/>
    <lineage>
        <taxon>Bacteria</taxon>
        <taxon>Pseudomonadati</taxon>
        <taxon>Pseudomonadota</taxon>
        <taxon>Gammaproteobacteria</taxon>
        <taxon>Enterobacterales</taxon>
        <taxon>Morganellaceae</taxon>
        <taxon>Providencia</taxon>
    </lineage>
</organism>
<dbReference type="HOGENOM" id="CLU_111578_0_0_6"/>
<dbReference type="KEGG" id="psi:S70_17410"/>
<accession>A0A140NTL5</accession>